<evidence type="ECO:0000313" key="7">
    <source>
        <dbReference type="EMBL" id="GAU31197.1"/>
    </source>
</evidence>
<evidence type="ECO:0000313" key="8">
    <source>
        <dbReference type="Proteomes" id="UP000242715"/>
    </source>
</evidence>
<dbReference type="GO" id="GO:0008270">
    <property type="term" value="F:zinc ion binding"/>
    <property type="evidence" value="ECO:0007669"/>
    <property type="project" value="UniProtKB-KW"/>
</dbReference>
<dbReference type="OrthoDB" id="1415978at2759"/>
<dbReference type="InterPro" id="IPR007527">
    <property type="entry name" value="Znf_SWIM"/>
</dbReference>
<dbReference type="EMBL" id="DF973448">
    <property type="protein sequence ID" value="GAU31197.1"/>
    <property type="molecule type" value="Genomic_DNA"/>
</dbReference>
<feature type="compositionally biased region" description="Polar residues" evidence="5">
    <location>
        <begin position="427"/>
        <end position="456"/>
    </location>
</feature>
<feature type="domain" description="SWIM-type" evidence="6">
    <location>
        <begin position="283"/>
        <end position="315"/>
    </location>
</feature>
<dbReference type="Pfam" id="PF03108">
    <property type="entry name" value="DBD_Tnp_Mut"/>
    <property type="match status" value="1"/>
</dbReference>
<dbReference type="PANTHER" id="PTHR31973">
    <property type="entry name" value="POLYPROTEIN, PUTATIVE-RELATED"/>
    <property type="match status" value="1"/>
</dbReference>
<evidence type="ECO:0000256" key="5">
    <source>
        <dbReference type="SAM" id="MobiDB-lite"/>
    </source>
</evidence>
<evidence type="ECO:0000256" key="3">
    <source>
        <dbReference type="ARBA" id="ARBA00022833"/>
    </source>
</evidence>
<dbReference type="Proteomes" id="UP000242715">
    <property type="component" value="Unassembled WGS sequence"/>
</dbReference>
<dbReference type="InterPro" id="IPR004332">
    <property type="entry name" value="Transposase_MuDR"/>
</dbReference>
<evidence type="ECO:0000259" key="6">
    <source>
        <dbReference type="PROSITE" id="PS50966"/>
    </source>
</evidence>
<feature type="region of interest" description="Disordered" evidence="5">
    <location>
        <begin position="408"/>
        <end position="456"/>
    </location>
</feature>
<gene>
    <name evidence="7" type="ORF">TSUD_210540</name>
</gene>
<dbReference type="InterPro" id="IPR006564">
    <property type="entry name" value="Znf_PMZ"/>
</dbReference>
<protein>
    <recommendedName>
        <fullName evidence="6">SWIM-type domain-containing protein</fullName>
    </recommendedName>
</protein>
<sequence length="456" mass="52038">MFKLNNMYSCIHVYATLLNHEETEVPRQLADTIISESDVEWVGDELEQNESEETDSSFSDINEERINEINIDELSDYEEKHDVIVTDQNSDDDKMPIYLDRGMKGRIFEPLSDGKVELEVGLLFVDVNEFRTALRDFVIQEGFEIKRIKNEKARVTAICAADGCCWRIHASPTLDGKTYKIKTYNPTHSCIRTSKNSNATSTWIAKKLESKIKADPDMSYAIMKQELLMARFQTRFEKGCGFENIITPKIRKVLDTTMQDGRICKLTYAGDDEFQVKDGFTTFVVNLRSRTCGCDYWRVSGLPCKHACACITYKRENVELFADYVYTTKVYCLCYNEIIHPMPELDTKNRGSYGNIDPPVLRRLPGRPRVNRKRSVIEGPGGPQDARRSNTVTCGNCRELGHNILGCQRDKTQKQKKLKVRRKKGSSVANANMENHHGTASQDHSGNNQVARENAH</sequence>
<reference evidence="8" key="1">
    <citation type="journal article" date="2017" name="Front. Plant Sci.">
        <title>Climate Clever Clovers: New Paradigm to Reduce the Environmental Footprint of Ruminants by Breeding Low Methanogenic Forages Utilizing Haplotype Variation.</title>
        <authorList>
            <person name="Kaur P."/>
            <person name="Appels R."/>
            <person name="Bayer P.E."/>
            <person name="Keeble-Gagnere G."/>
            <person name="Wang J."/>
            <person name="Hirakawa H."/>
            <person name="Shirasawa K."/>
            <person name="Vercoe P."/>
            <person name="Stefanova K."/>
            <person name="Durmic Z."/>
            <person name="Nichols P."/>
            <person name="Revell C."/>
            <person name="Isobe S.N."/>
            <person name="Edwards D."/>
            <person name="Erskine W."/>
        </authorList>
    </citation>
    <scope>NUCLEOTIDE SEQUENCE [LARGE SCALE GENOMIC DNA]</scope>
    <source>
        <strain evidence="8">cv. Daliak</strain>
    </source>
</reference>
<evidence type="ECO:0000256" key="1">
    <source>
        <dbReference type="ARBA" id="ARBA00022723"/>
    </source>
</evidence>
<keyword evidence="2 4" id="KW-0863">Zinc-finger</keyword>
<dbReference type="Pfam" id="PF04434">
    <property type="entry name" value="SWIM"/>
    <property type="match status" value="1"/>
</dbReference>
<feature type="compositionally biased region" description="Basic residues" evidence="5">
    <location>
        <begin position="414"/>
        <end position="425"/>
    </location>
</feature>
<dbReference type="SMART" id="SM00575">
    <property type="entry name" value="ZnF_PMZ"/>
    <property type="match status" value="1"/>
</dbReference>
<name>A0A2Z6NMX8_TRISU</name>
<dbReference type="PROSITE" id="PS50966">
    <property type="entry name" value="ZF_SWIM"/>
    <property type="match status" value="1"/>
</dbReference>
<proteinExistence type="predicted"/>
<evidence type="ECO:0000256" key="4">
    <source>
        <dbReference type="PROSITE-ProRule" id="PRU00325"/>
    </source>
</evidence>
<accession>A0A2Z6NMX8</accession>
<evidence type="ECO:0000256" key="2">
    <source>
        <dbReference type="ARBA" id="ARBA00022771"/>
    </source>
</evidence>
<organism evidence="7 8">
    <name type="scientific">Trifolium subterraneum</name>
    <name type="common">Subterranean clover</name>
    <dbReference type="NCBI Taxonomy" id="3900"/>
    <lineage>
        <taxon>Eukaryota</taxon>
        <taxon>Viridiplantae</taxon>
        <taxon>Streptophyta</taxon>
        <taxon>Embryophyta</taxon>
        <taxon>Tracheophyta</taxon>
        <taxon>Spermatophyta</taxon>
        <taxon>Magnoliopsida</taxon>
        <taxon>eudicotyledons</taxon>
        <taxon>Gunneridae</taxon>
        <taxon>Pentapetalae</taxon>
        <taxon>rosids</taxon>
        <taxon>fabids</taxon>
        <taxon>Fabales</taxon>
        <taxon>Fabaceae</taxon>
        <taxon>Papilionoideae</taxon>
        <taxon>50 kb inversion clade</taxon>
        <taxon>NPAAA clade</taxon>
        <taxon>Hologalegina</taxon>
        <taxon>IRL clade</taxon>
        <taxon>Trifolieae</taxon>
        <taxon>Trifolium</taxon>
    </lineage>
</organism>
<keyword evidence="8" id="KW-1185">Reference proteome</keyword>
<dbReference type="PANTHER" id="PTHR31973:SF187">
    <property type="entry name" value="MUTATOR TRANSPOSASE MUDRA PROTEIN"/>
    <property type="match status" value="1"/>
</dbReference>
<keyword evidence="1" id="KW-0479">Metal-binding</keyword>
<keyword evidence="3" id="KW-0862">Zinc</keyword>
<dbReference type="AlphaFoldDB" id="A0A2Z6NMX8"/>